<name>A0ABQ0RIT5_GLUNI</name>
<proteinExistence type="inferred from homology"/>
<comment type="similarity">
    <text evidence="2">Belongs to the BCCT transporter (TC 2.A.15) family.</text>
</comment>
<evidence type="ECO:0000256" key="6">
    <source>
        <dbReference type="ARBA" id="ARBA00022989"/>
    </source>
</evidence>
<accession>A0ABQ0RIT5</accession>
<dbReference type="PANTHER" id="PTHR30047">
    <property type="entry name" value="HIGH-AFFINITY CHOLINE TRANSPORT PROTEIN-RELATED"/>
    <property type="match status" value="1"/>
</dbReference>
<sequence length="552" mass="59188">MKTETNEMQGNGPRGGPTLTGGKLRRAADKNEAKQVYKQLQRPGSVLFLSLALVVVFVLWAAFAPERLNALMSGASSWSAQYIGWSYLLVTLGCIVLMLFLAFSRYGGIRLGKDADRPEFSTWAWIAMILGAVMGIGLISYGAAEPMSHFMVPPHGRAEPETMDAAVLALQFSYFDWGPNAWALFGVFGLAIAYSTHRRGNSGLVSVMLRPILGKSMDGWLGKIIDVFTVLATLFGTTTSLGLGASQIAEGLNSLIGIPTDLFVKIVIIAGVTIVFTLSALSGVGKGIKWLSQGTMIGAAAIGVFVLVSGPTGFISNIYFRSMGQFLGEFPAVALLTPSGAEDLQWMQWWTYFMMAWWLSWGAFVGIFLARISKGRTIREFVFAVMGVPSLVFSVWFSIFGGTSIHQEMNGSSGIGQATLEDTNSTFFAMLAELPIPEVTSAFTVILVVLFFITGADSNTYVLGTLTSGGNMYPKRPVLVVWGLLTGVCAIVLLLVGGLEALQQAAILSAVPFTAIVTLLGMSLMKELRCDTRLPAPLLEAAAPIRSSNAAD</sequence>
<comment type="caution">
    <text evidence="10">The sequence shown here is derived from an EMBL/GenBank/DDBJ whole genome shotgun (WGS) entry which is preliminary data.</text>
</comment>
<dbReference type="EMBL" id="BJNE01000002">
    <property type="protein sequence ID" value="GEC11728.1"/>
    <property type="molecule type" value="Genomic_DNA"/>
</dbReference>
<dbReference type="PANTHER" id="PTHR30047:SF7">
    <property type="entry name" value="HIGH-AFFINITY CHOLINE TRANSPORT PROTEIN"/>
    <property type="match status" value="1"/>
</dbReference>
<feature type="transmembrane region" description="Helical" evidence="9">
    <location>
        <begin position="296"/>
        <end position="320"/>
    </location>
</feature>
<dbReference type="Pfam" id="PF02028">
    <property type="entry name" value="BCCT"/>
    <property type="match status" value="1"/>
</dbReference>
<evidence type="ECO:0000256" key="4">
    <source>
        <dbReference type="ARBA" id="ARBA00022475"/>
    </source>
</evidence>
<evidence type="ECO:0000256" key="3">
    <source>
        <dbReference type="ARBA" id="ARBA00022448"/>
    </source>
</evidence>
<evidence type="ECO:0000256" key="1">
    <source>
        <dbReference type="ARBA" id="ARBA00004651"/>
    </source>
</evidence>
<keyword evidence="3" id="KW-0813">Transport</keyword>
<evidence type="ECO:0000256" key="5">
    <source>
        <dbReference type="ARBA" id="ARBA00022692"/>
    </source>
</evidence>
<feature type="transmembrane region" description="Helical" evidence="9">
    <location>
        <begin position="442"/>
        <end position="466"/>
    </location>
</feature>
<organism evidence="10 11">
    <name type="scientific">Glutamicibacter nicotianae</name>
    <name type="common">Arthrobacter nicotianae</name>
    <dbReference type="NCBI Taxonomy" id="37929"/>
    <lineage>
        <taxon>Bacteria</taxon>
        <taxon>Bacillati</taxon>
        <taxon>Actinomycetota</taxon>
        <taxon>Actinomycetes</taxon>
        <taxon>Micrococcales</taxon>
        <taxon>Micrococcaceae</taxon>
        <taxon>Glutamicibacter</taxon>
    </lineage>
</organism>
<evidence type="ECO:0000256" key="8">
    <source>
        <dbReference type="SAM" id="MobiDB-lite"/>
    </source>
</evidence>
<keyword evidence="5 9" id="KW-0812">Transmembrane</keyword>
<feature type="transmembrane region" description="Helical" evidence="9">
    <location>
        <begin position="478"/>
        <end position="499"/>
    </location>
</feature>
<feature type="transmembrane region" description="Helical" evidence="9">
    <location>
        <begin position="220"/>
        <end position="242"/>
    </location>
</feature>
<evidence type="ECO:0000256" key="9">
    <source>
        <dbReference type="SAM" id="Phobius"/>
    </source>
</evidence>
<feature type="transmembrane region" description="Helical" evidence="9">
    <location>
        <begin position="262"/>
        <end position="284"/>
    </location>
</feature>
<feature type="transmembrane region" description="Helical" evidence="9">
    <location>
        <begin position="83"/>
        <end position="103"/>
    </location>
</feature>
<comment type="subcellular location">
    <subcellularLocation>
        <location evidence="1">Cell membrane</location>
        <topology evidence="1">Multi-pass membrane protein</topology>
    </subcellularLocation>
</comment>
<gene>
    <name evidence="10" type="ORF">ANI01nite_09310</name>
</gene>
<feature type="transmembrane region" description="Helical" evidence="9">
    <location>
        <begin position="505"/>
        <end position="525"/>
    </location>
</feature>
<feature type="transmembrane region" description="Helical" evidence="9">
    <location>
        <begin position="349"/>
        <end position="369"/>
    </location>
</feature>
<evidence type="ECO:0000256" key="7">
    <source>
        <dbReference type="ARBA" id="ARBA00023136"/>
    </source>
</evidence>
<evidence type="ECO:0000256" key="2">
    <source>
        <dbReference type="ARBA" id="ARBA00005658"/>
    </source>
</evidence>
<dbReference type="NCBIfam" id="TIGR00842">
    <property type="entry name" value="bcct"/>
    <property type="match status" value="1"/>
</dbReference>
<keyword evidence="7 9" id="KW-0472">Membrane</keyword>
<feature type="transmembrane region" description="Helical" evidence="9">
    <location>
        <begin position="44"/>
        <end position="63"/>
    </location>
</feature>
<evidence type="ECO:0000313" key="11">
    <source>
        <dbReference type="Proteomes" id="UP000316242"/>
    </source>
</evidence>
<keyword evidence="6 9" id="KW-1133">Transmembrane helix</keyword>
<feature type="transmembrane region" description="Helical" evidence="9">
    <location>
        <begin position="381"/>
        <end position="400"/>
    </location>
</feature>
<dbReference type="InterPro" id="IPR000060">
    <property type="entry name" value="BCCT_transptr"/>
</dbReference>
<evidence type="ECO:0000313" key="10">
    <source>
        <dbReference type="EMBL" id="GEC11728.1"/>
    </source>
</evidence>
<protein>
    <submittedName>
        <fullName evidence="10">BCCT family transporter</fullName>
    </submittedName>
</protein>
<keyword evidence="4" id="KW-1003">Cell membrane</keyword>
<feature type="transmembrane region" description="Helical" evidence="9">
    <location>
        <begin position="123"/>
        <end position="144"/>
    </location>
</feature>
<keyword evidence="11" id="KW-1185">Reference proteome</keyword>
<reference evidence="10 11" key="1">
    <citation type="submission" date="2019-06" db="EMBL/GenBank/DDBJ databases">
        <title>Whole genome shotgun sequence of Glutamicibacter nicotianae NBRC 14234.</title>
        <authorList>
            <person name="Hosoyama A."/>
            <person name="Uohara A."/>
            <person name="Ohji S."/>
            <person name="Ichikawa N."/>
        </authorList>
    </citation>
    <scope>NUCLEOTIDE SEQUENCE [LARGE SCALE GENOMIC DNA]</scope>
    <source>
        <strain evidence="10 11">NBRC 14234</strain>
    </source>
</reference>
<feature type="region of interest" description="Disordered" evidence="8">
    <location>
        <begin position="1"/>
        <end position="23"/>
    </location>
</feature>
<dbReference type="Proteomes" id="UP000316242">
    <property type="component" value="Unassembled WGS sequence"/>
</dbReference>
<dbReference type="RefSeq" id="WP_246242366.1">
    <property type="nucleotide sequence ID" value="NZ_BAAAWM010000001.1"/>
</dbReference>
<feature type="transmembrane region" description="Helical" evidence="9">
    <location>
        <begin position="181"/>
        <end position="199"/>
    </location>
</feature>